<dbReference type="GO" id="GO:0000724">
    <property type="term" value="P:double-strand break repair via homologous recombination"/>
    <property type="evidence" value="ECO:0007669"/>
    <property type="project" value="TreeGrafter"/>
</dbReference>
<dbReference type="GO" id="GO:0031422">
    <property type="term" value="C:RecQ family helicase-topoisomerase III complex"/>
    <property type="evidence" value="ECO:0007669"/>
    <property type="project" value="TreeGrafter"/>
</dbReference>
<evidence type="ECO:0000259" key="3">
    <source>
        <dbReference type="Pfam" id="PF08585"/>
    </source>
</evidence>
<feature type="domain" description="RecQ mediated genome instability protein 1 OB-fold" evidence="3">
    <location>
        <begin position="65"/>
        <end position="212"/>
    </location>
</feature>
<dbReference type="GO" id="GO:0000712">
    <property type="term" value="P:resolution of meiotic recombination intermediates"/>
    <property type="evidence" value="ECO:0007669"/>
    <property type="project" value="TreeGrafter"/>
</dbReference>
<evidence type="ECO:0000256" key="1">
    <source>
        <dbReference type="ARBA" id="ARBA00006395"/>
    </source>
</evidence>
<comment type="similarity">
    <text evidence="1">Belongs to the RMI1 family.</text>
</comment>
<evidence type="ECO:0000256" key="2">
    <source>
        <dbReference type="ARBA" id="ARBA00018987"/>
    </source>
</evidence>
<dbReference type="GO" id="GO:0016604">
    <property type="term" value="C:nuclear body"/>
    <property type="evidence" value="ECO:0007669"/>
    <property type="project" value="TreeGrafter"/>
</dbReference>
<dbReference type="Proteomes" id="UP000304951">
    <property type="component" value="Unassembled WGS sequence"/>
</dbReference>
<name>A0A4S8SUY1_AURPU</name>
<proteinExistence type="inferred from homology"/>
<protein>
    <recommendedName>
        <fullName evidence="2">RecQ-mediated genome instability protein 1</fullName>
    </recommendedName>
</protein>
<dbReference type="InterPro" id="IPR042470">
    <property type="entry name" value="RMI1_N_C_sf"/>
</dbReference>
<comment type="caution">
    <text evidence="5">The sequence shown here is derived from an EMBL/GenBank/DDBJ whole genome shotgun (WGS) entry which is preliminary data.</text>
</comment>
<dbReference type="AlphaFoldDB" id="A0A4S8SUY1"/>
<dbReference type="Pfam" id="PF21000">
    <property type="entry name" value="RMI1_N_N"/>
    <property type="match status" value="1"/>
</dbReference>
<reference evidence="5 6" key="1">
    <citation type="submission" date="2018-10" db="EMBL/GenBank/DDBJ databases">
        <title>Fifty Aureobasidium pullulans genomes reveal a recombining polyextremotolerant generalist.</title>
        <authorList>
            <person name="Gostincar C."/>
            <person name="Turk M."/>
            <person name="Zajc J."/>
            <person name="Gunde-Cimerman N."/>
        </authorList>
    </citation>
    <scope>NUCLEOTIDE SEQUENCE [LARGE SCALE GENOMIC DNA]</scope>
    <source>
        <strain evidence="5 6">EXF-11900</strain>
    </source>
</reference>
<dbReference type="Pfam" id="PF08585">
    <property type="entry name" value="RMI1_N_C"/>
    <property type="match status" value="1"/>
</dbReference>
<dbReference type="InterPro" id="IPR049363">
    <property type="entry name" value="RMI1_N"/>
</dbReference>
<dbReference type="PANTHER" id="PTHR14790">
    <property type="entry name" value="RECQ-MEDIATED GENOME INSTABILITY PROTEIN 1 RMI1"/>
    <property type="match status" value="1"/>
</dbReference>
<evidence type="ECO:0000313" key="5">
    <source>
        <dbReference type="EMBL" id="THV74982.1"/>
    </source>
</evidence>
<evidence type="ECO:0000259" key="4">
    <source>
        <dbReference type="Pfam" id="PF21000"/>
    </source>
</evidence>
<dbReference type="EMBL" id="QZAF01000049">
    <property type="protein sequence ID" value="THV74982.1"/>
    <property type="molecule type" value="Genomic_DNA"/>
</dbReference>
<dbReference type="Gene3D" id="2.40.50.770">
    <property type="entry name" value="RecQ-mediated genome instability protein Rmi1, C-terminal domain"/>
    <property type="match status" value="1"/>
</dbReference>
<dbReference type="InterPro" id="IPR013894">
    <property type="entry name" value="RMI1_OB"/>
</dbReference>
<organism evidence="5 6">
    <name type="scientific">Aureobasidium pullulans</name>
    <name type="common">Black yeast</name>
    <name type="synonym">Pullularia pullulans</name>
    <dbReference type="NCBI Taxonomy" id="5580"/>
    <lineage>
        <taxon>Eukaryota</taxon>
        <taxon>Fungi</taxon>
        <taxon>Dikarya</taxon>
        <taxon>Ascomycota</taxon>
        <taxon>Pezizomycotina</taxon>
        <taxon>Dothideomycetes</taxon>
        <taxon>Dothideomycetidae</taxon>
        <taxon>Dothideales</taxon>
        <taxon>Saccotheciaceae</taxon>
        <taxon>Aureobasidium</taxon>
    </lineage>
</organism>
<dbReference type="SMART" id="SM01161">
    <property type="entry name" value="DUF1767"/>
    <property type="match status" value="1"/>
</dbReference>
<dbReference type="PANTHER" id="PTHR14790:SF15">
    <property type="entry name" value="RECQ-MEDIATED GENOME INSTABILITY PROTEIN 1"/>
    <property type="match status" value="1"/>
</dbReference>
<accession>A0A4S8SUY1</accession>
<gene>
    <name evidence="5" type="ORF">D6D28_02184</name>
</gene>
<evidence type="ECO:0000313" key="6">
    <source>
        <dbReference type="Proteomes" id="UP000304951"/>
    </source>
</evidence>
<sequence>MAQLAVNAFLDSKDLSATQAWIESFVNSSRQGTPTPALQKTALFRILASDLTSSIKASPNNTLPPNALNPTVKELRVPDAIPVQVLDIEDIGRSAWSQVEAIEAQERGETTKGREVIRVVPGEEADPTRDGTAPIPKSNGPHKLLLQDAKGTQIYGFEITDVDGVDLNLGIGAKIILKNMTIARGVVLLDPNNTQLLGGKVEVWDKAWRSGRKERLKSKMKHTTTKLPYRIEGFLVAYDGHKPHVQHDLRMMNAYTQ</sequence>
<feature type="domain" description="RMI1 N-terminal" evidence="4">
    <location>
        <begin position="15"/>
        <end position="54"/>
    </location>
</feature>